<evidence type="ECO:0000313" key="2">
    <source>
        <dbReference type="Proteomes" id="UP001589797"/>
    </source>
</evidence>
<proteinExistence type="predicted"/>
<evidence type="ECO:0000313" key="1">
    <source>
        <dbReference type="EMBL" id="MFC0263381.1"/>
    </source>
</evidence>
<reference evidence="1 2" key="1">
    <citation type="submission" date="2024-09" db="EMBL/GenBank/DDBJ databases">
        <authorList>
            <person name="Sun Q."/>
            <person name="Mori K."/>
        </authorList>
    </citation>
    <scope>NUCLEOTIDE SEQUENCE [LARGE SCALE GENOMIC DNA]</scope>
    <source>
        <strain evidence="1 2">CCM 7650</strain>
    </source>
</reference>
<comment type="caution">
    <text evidence="1">The sequence shown here is derived from an EMBL/GenBank/DDBJ whole genome shotgun (WGS) entry which is preliminary data.</text>
</comment>
<dbReference type="RefSeq" id="WP_382387867.1">
    <property type="nucleotide sequence ID" value="NZ_JBHLWI010000032.1"/>
</dbReference>
<organism evidence="1 2">
    <name type="scientific">Fontibacter flavus</name>
    <dbReference type="NCBI Taxonomy" id="654838"/>
    <lineage>
        <taxon>Bacteria</taxon>
        <taxon>Pseudomonadati</taxon>
        <taxon>Bacteroidota</taxon>
        <taxon>Cytophagia</taxon>
        <taxon>Cytophagales</taxon>
        <taxon>Cyclobacteriaceae</taxon>
        <taxon>Fontibacter</taxon>
    </lineage>
</organism>
<gene>
    <name evidence="1" type="ORF">ACFFIP_11885</name>
</gene>
<dbReference type="Proteomes" id="UP001589797">
    <property type="component" value="Unassembled WGS sequence"/>
</dbReference>
<sequence>MNFLILRIILFLLVTQISFAQTNIEINAPVTWERVHIKGLGSFDLPSTMEIQKGKYREYMDQIYKIKGFDTERIVAQQVGLNEMESTGFERYARVILETKIGQYGDFVKLDFELPEMSKSELDELNIIFKEQIKNHFVGTGIRLTEWYPLKFQKVNNMSCLQISYIRKLNDSPEVMVNTYYFYNNDRVHELTLSYRINESDFWKSDFDKILKSFKITNVR</sequence>
<protein>
    <submittedName>
        <fullName evidence="1">Uncharacterized protein</fullName>
    </submittedName>
</protein>
<accession>A0ABV6FU33</accession>
<keyword evidence="2" id="KW-1185">Reference proteome</keyword>
<name>A0ABV6FU33_9BACT</name>
<dbReference type="EMBL" id="JBHLWI010000032">
    <property type="protein sequence ID" value="MFC0263381.1"/>
    <property type="molecule type" value="Genomic_DNA"/>
</dbReference>